<evidence type="ECO:0000313" key="2">
    <source>
        <dbReference type="EMBL" id="MED6175026.1"/>
    </source>
</evidence>
<name>A0ABU6VP66_9FABA</name>
<sequence>MALISTTLLNNKNGLVPLTNKLDEGNFYTWKKSVILTLRTLKLQDHFSSDNIPPEFEAVSSQEDDSGSVSKTSGVASEPAAEPKKTPKSTPQILQESERYTEWMQNDCALMTWLDASMTLTYQNRVVHCASFAEAWKTLIHIFTFHQAPESKDSKINSELPRKRLMLLKLLQINHNLLEGEMVVEIPKVEELVGVVDIKVSGLNVSCVVELGHAVQTCYPHYQSPSQSSATQVPYSNTQPPPPATTFHQPKTYFTTASTPSEASWFADSGATHHVTAEHSNIAQHSDNNQGPEQLFVGNG</sequence>
<protein>
    <recommendedName>
        <fullName evidence="4">Retrotransposon Copia-like N-terminal domain-containing protein</fullName>
    </recommendedName>
</protein>
<dbReference type="EMBL" id="JASCZI010151966">
    <property type="protein sequence ID" value="MED6175026.1"/>
    <property type="molecule type" value="Genomic_DNA"/>
</dbReference>
<gene>
    <name evidence="2" type="ORF">PIB30_074610</name>
</gene>
<reference evidence="2 3" key="1">
    <citation type="journal article" date="2023" name="Plants (Basel)">
        <title>Bridging the Gap: Combining Genomics and Transcriptomics Approaches to Understand Stylosanthes scabra, an Orphan Legume from the Brazilian Caatinga.</title>
        <authorList>
            <person name="Ferreira-Neto J.R.C."/>
            <person name="da Silva M.D."/>
            <person name="Binneck E."/>
            <person name="de Melo N.F."/>
            <person name="da Silva R.H."/>
            <person name="de Melo A.L.T.M."/>
            <person name="Pandolfi V."/>
            <person name="Bustamante F.O."/>
            <person name="Brasileiro-Vidal A.C."/>
            <person name="Benko-Iseppon A.M."/>
        </authorList>
    </citation>
    <scope>NUCLEOTIDE SEQUENCE [LARGE SCALE GENOMIC DNA]</scope>
    <source>
        <tissue evidence="2">Leaves</tissue>
    </source>
</reference>
<dbReference type="PANTHER" id="PTHR47481">
    <property type="match status" value="1"/>
</dbReference>
<feature type="compositionally biased region" description="Polar residues" evidence="1">
    <location>
        <begin position="226"/>
        <end position="238"/>
    </location>
</feature>
<organism evidence="2 3">
    <name type="scientific">Stylosanthes scabra</name>
    <dbReference type="NCBI Taxonomy" id="79078"/>
    <lineage>
        <taxon>Eukaryota</taxon>
        <taxon>Viridiplantae</taxon>
        <taxon>Streptophyta</taxon>
        <taxon>Embryophyta</taxon>
        <taxon>Tracheophyta</taxon>
        <taxon>Spermatophyta</taxon>
        <taxon>Magnoliopsida</taxon>
        <taxon>eudicotyledons</taxon>
        <taxon>Gunneridae</taxon>
        <taxon>Pentapetalae</taxon>
        <taxon>rosids</taxon>
        <taxon>fabids</taxon>
        <taxon>Fabales</taxon>
        <taxon>Fabaceae</taxon>
        <taxon>Papilionoideae</taxon>
        <taxon>50 kb inversion clade</taxon>
        <taxon>dalbergioids sensu lato</taxon>
        <taxon>Dalbergieae</taxon>
        <taxon>Pterocarpus clade</taxon>
        <taxon>Stylosanthes</taxon>
    </lineage>
</organism>
<evidence type="ECO:0000313" key="3">
    <source>
        <dbReference type="Proteomes" id="UP001341840"/>
    </source>
</evidence>
<comment type="caution">
    <text evidence="2">The sequence shown here is derived from an EMBL/GenBank/DDBJ whole genome shotgun (WGS) entry which is preliminary data.</text>
</comment>
<dbReference type="Proteomes" id="UP001341840">
    <property type="component" value="Unassembled WGS sequence"/>
</dbReference>
<dbReference type="PANTHER" id="PTHR47481:SF31">
    <property type="entry name" value="OS01G0873500 PROTEIN"/>
    <property type="match status" value="1"/>
</dbReference>
<accession>A0ABU6VP66</accession>
<keyword evidence="3" id="KW-1185">Reference proteome</keyword>
<evidence type="ECO:0000256" key="1">
    <source>
        <dbReference type="SAM" id="MobiDB-lite"/>
    </source>
</evidence>
<evidence type="ECO:0008006" key="4">
    <source>
        <dbReference type="Google" id="ProtNLM"/>
    </source>
</evidence>
<feature type="region of interest" description="Disordered" evidence="1">
    <location>
        <begin position="280"/>
        <end position="300"/>
    </location>
</feature>
<feature type="compositionally biased region" description="Polar residues" evidence="1">
    <location>
        <begin position="280"/>
        <end position="292"/>
    </location>
</feature>
<proteinExistence type="predicted"/>
<feature type="region of interest" description="Disordered" evidence="1">
    <location>
        <begin position="226"/>
        <end position="247"/>
    </location>
</feature>
<feature type="region of interest" description="Disordered" evidence="1">
    <location>
        <begin position="54"/>
        <end position="93"/>
    </location>
</feature>